<accession>X1JG17</accession>
<evidence type="ECO:0000313" key="2">
    <source>
        <dbReference type="EMBL" id="GAH93651.1"/>
    </source>
</evidence>
<dbReference type="Pfam" id="PF23343">
    <property type="entry name" value="REP_ORF2-G2P"/>
    <property type="match status" value="1"/>
</dbReference>
<dbReference type="InterPro" id="IPR056906">
    <property type="entry name" value="ORF2/G2P_dom"/>
</dbReference>
<name>X1JG17_9ZZZZ</name>
<comment type="caution">
    <text evidence="2">The sequence shown here is derived from an EMBL/GenBank/DDBJ whole genome shotgun (WGS) entry which is preliminary data.</text>
</comment>
<dbReference type="AlphaFoldDB" id="X1JG17"/>
<dbReference type="EMBL" id="BARV01000116">
    <property type="protein sequence ID" value="GAH93651.1"/>
    <property type="molecule type" value="Genomic_DNA"/>
</dbReference>
<proteinExistence type="predicted"/>
<evidence type="ECO:0000259" key="1">
    <source>
        <dbReference type="Pfam" id="PF23343"/>
    </source>
</evidence>
<gene>
    <name evidence="2" type="ORF">S06H3_00615</name>
</gene>
<feature type="domain" description="Replication-associated protein ORF2/G2P" evidence="1">
    <location>
        <begin position="85"/>
        <end position="224"/>
    </location>
</feature>
<protein>
    <recommendedName>
        <fullName evidence="1">Replication-associated protein ORF2/G2P domain-containing protein</fullName>
    </recommendedName>
</protein>
<organism evidence="2">
    <name type="scientific">marine sediment metagenome</name>
    <dbReference type="NCBI Taxonomy" id="412755"/>
    <lineage>
        <taxon>unclassified sequences</taxon>
        <taxon>metagenomes</taxon>
        <taxon>ecological metagenomes</taxon>
    </lineage>
</organism>
<sequence>MGEPQTRELLTGLYKEWRDTPEYLIFEAENQHTGEKKWSAGLMAKRGNSVYRKKLKQRLGFIEELEEVHFFNFKDRSSHHTTRALFVTLTYDDKITNRYEAWEGLKELKIVKRGPNKGREYMAHKKGCLCVSCCFNRYLTNLREKYGSISVIRTWEAFESGYPHCHLVLLFHDHEFETFFYNGAWRVQGKQGGPLEVYGGGFTDVEALASLRGGLRYVTKYLTKIHRVLGASQGGGHQGGGDVEAPIQSFVEASTLGDFTMSLMWLFKKRAYSISGSFIDLIRDLRNSKSSPPRGGGQLDLSGDPIWVWRLRGFYTGELPGVSGVPWSKRLDLKAFRGIKASLGYSEIIKK</sequence>
<reference evidence="2" key="1">
    <citation type="journal article" date="2014" name="Front. Microbiol.">
        <title>High frequency of phylogenetically diverse reductive dehalogenase-homologous genes in deep subseafloor sedimentary metagenomes.</title>
        <authorList>
            <person name="Kawai M."/>
            <person name="Futagami T."/>
            <person name="Toyoda A."/>
            <person name="Takaki Y."/>
            <person name="Nishi S."/>
            <person name="Hori S."/>
            <person name="Arai W."/>
            <person name="Tsubouchi T."/>
            <person name="Morono Y."/>
            <person name="Uchiyama I."/>
            <person name="Ito T."/>
            <person name="Fujiyama A."/>
            <person name="Inagaki F."/>
            <person name="Takami H."/>
        </authorList>
    </citation>
    <scope>NUCLEOTIDE SEQUENCE</scope>
    <source>
        <strain evidence="2">Expedition CK06-06</strain>
    </source>
</reference>